<evidence type="ECO:0000256" key="2">
    <source>
        <dbReference type="SAM" id="Phobius"/>
    </source>
</evidence>
<feature type="transmembrane region" description="Helical" evidence="2">
    <location>
        <begin position="270"/>
        <end position="292"/>
    </location>
</feature>
<feature type="region of interest" description="Disordered" evidence="1">
    <location>
        <begin position="202"/>
        <end position="266"/>
    </location>
</feature>
<feature type="region of interest" description="Disordered" evidence="1">
    <location>
        <begin position="492"/>
        <end position="516"/>
    </location>
</feature>
<evidence type="ECO:0000256" key="1">
    <source>
        <dbReference type="SAM" id="MobiDB-lite"/>
    </source>
</evidence>
<dbReference type="STRING" id="765257.A0A0C9ZFA7"/>
<keyword evidence="2" id="KW-0812">Transmembrane</keyword>
<feature type="compositionally biased region" description="Polar residues" evidence="1">
    <location>
        <begin position="255"/>
        <end position="266"/>
    </location>
</feature>
<dbReference type="EMBL" id="KN833755">
    <property type="protein sequence ID" value="KIK21147.1"/>
    <property type="molecule type" value="Genomic_DNA"/>
</dbReference>
<feature type="region of interest" description="Disordered" evidence="1">
    <location>
        <begin position="151"/>
        <end position="173"/>
    </location>
</feature>
<feature type="compositionally biased region" description="Low complexity" evidence="1">
    <location>
        <begin position="202"/>
        <end position="218"/>
    </location>
</feature>
<feature type="region of interest" description="Disordered" evidence="1">
    <location>
        <begin position="1"/>
        <end position="52"/>
    </location>
</feature>
<name>A0A0C9ZFA7_9AGAM</name>
<protein>
    <submittedName>
        <fullName evidence="3">Uncharacterized protein</fullName>
    </submittedName>
</protein>
<feature type="region of interest" description="Disordered" evidence="1">
    <location>
        <begin position="391"/>
        <end position="444"/>
    </location>
</feature>
<dbReference type="OrthoDB" id="2692327at2759"/>
<sequence length="516" mass="53531">MPVVSSTRSSTTNSLPIVQSTPSTNTTTSLSSVLEVPKQSSSMSSSTTPLPSVAATLGGTHVVPIPSLSLPSSLSLPPSLNLPSSLSLPSSLNLPSSLSLPSSLLPTPSLNATPSLRTSMNSSATPTVVPCDTKISYSTCAEFQGQNLPSSAIGDSHPTTSYHSSSGKVVTTTHSTSTTTSVTSTLTSDGSNYMLTAYSNTSQTTTTTQLTTSPITSTANSPAMPHSALPSSSRVSGSLSSTSGYSSVPSSSVSQTPLIPSSPMGSDSTLIIGSSVGAAAVLCSMAVVALLLRSRWRRSNAHPHIDPFVDVDNDSTVPRAGTPSGDGIKANVASADVLGSLSEIADSPSGRGTPDSCATNSIVGVWPAEDRSAIARRTRSRELENIYPARHKCSGGTFTRKREKWKRSKKRGRREDRGVDGSEPRPQSRKRAASSSKSESSMGAMVRDCLTSRHWPMALSREWTNEVMAQIGNVKMGTGVVMSGRASLCSMEPSVRKGPSQTCSATASLNNASNDA</sequence>
<keyword evidence="2" id="KW-0472">Membrane</keyword>
<feature type="compositionally biased region" description="Low complexity" evidence="1">
    <location>
        <begin position="227"/>
        <end position="254"/>
    </location>
</feature>
<dbReference type="AlphaFoldDB" id="A0A0C9ZFA7"/>
<keyword evidence="4" id="KW-1185">Reference proteome</keyword>
<reference evidence="3 4" key="1">
    <citation type="submission" date="2014-04" db="EMBL/GenBank/DDBJ databases">
        <authorList>
            <consortium name="DOE Joint Genome Institute"/>
            <person name="Kuo A."/>
            <person name="Kohler A."/>
            <person name="Costa M.D."/>
            <person name="Nagy L.G."/>
            <person name="Floudas D."/>
            <person name="Copeland A."/>
            <person name="Barry K.W."/>
            <person name="Cichocki N."/>
            <person name="Veneault-Fourrey C."/>
            <person name="LaButti K."/>
            <person name="Lindquist E.A."/>
            <person name="Lipzen A."/>
            <person name="Lundell T."/>
            <person name="Morin E."/>
            <person name="Murat C."/>
            <person name="Sun H."/>
            <person name="Tunlid A."/>
            <person name="Henrissat B."/>
            <person name="Grigoriev I.V."/>
            <person name="Hibbett D.S."/>
            <person name="Martin F."/>
            <person name="Nordberg H.P."/>
            <person name="Cantor M.N."/>
            <person name="Hua S.X."/>
        </authorList>
    </citation>
    <scope>NUCLEOTIDE SEQUENCE [LARGE SCALE GENOMIC DNA]</scope>
    <source>
        <strain evidence="3 4">441</strain>
    </source>
</reference>
<dbReference type="Proteomes" id="UP000054018">
    <property type="component" value="Unassembled WGS sequence"/>
</dbReference>
<evidence type="ECO:0000313" key="4">
    <source>
        <dbReference type="Proteomes" id="UP000054018"/>
    </source>
</evidence>
<feature type="region of interest" description="Disordered" evidence="1">
    <location>
        <begin position="302"/>
        <end position="329"/>
    </location>
</feature>
<feature type="compositionally biased region" description="Basic and acidic residues" evidence="1">
    <location>
        <begin position="413"/>
        <end position="423"/>
    </location>
</feature>
<gene>
    <name evidence="3" type="ORF">PISMIDRAFT_566730</name>
</gene>
<evidence type="ECO:0000313" key="3">
    <source>
        <dbReference type="EMBL" id="KIK21147.1"/>
    </source>
</evidence>
<organism evidence="3 4">
    <name type="scientific">Pisolithus microcarpus 441</name>
    <dbReference type="NCBI Taxonomy" id="765257"/>
    <lineage>
        <taxon>Eukaryota</taxon>
        <taxon>Fungi</taxon>
        <taxon>Dikarya</taxon>
        <taxon>Basidiomycota</taxon>
        <taxon>Agaricomycotina</taxon>
        <taxon>Agaricomycetes</taxon>
        <taxon>Agaricomycetidae</taxon>
        <taxon>Boletales</taxon>
        <taxon>Sclerodermatineae</taxon>
        <taxon>Pisolithaceae</taxon>
        <taxon>Pisolithus</taxon>
    </lineage>
</organism>
<feature type="compositionally biased region" description="Low complexity" evidence="1">
    <location>
        <begin position="40"/>
        <end position="52"/>
    </location>
</feature>
<feature type="compositionally biased region" description="Low complexity" evidence="1">
    <location>
        <begin position="164"/>
        <end position="173"/>
    </location>
</feature>
<feature type="compositionally biased region" description="Polar residues" evidence="1">
    <location>
        <begin position="499"/>
        <end position="516"/>
    </location>
</feature>
<keyword evidence="2" id="KW-1133">Transmembrane helix</keyword>
<proteinExistence type="predicted"/>
<feature type="compositionally biased region" description="Low complexity" evidence="1">
    <location>
        <begin position="1"/>
        <end position="32"/>
    </location>
</feature>
<feature type="compositionally biased region" description="Basic residues" evidence="1">
    <location>
        <begin position="391"/>
        <end position="412"/>
    </location>
</feature>
<dbReference type="HOGENOM" id="CLU_569994_0_0_1"/>
<accession>A0A0C9ZFA7</accession>
<reference evidence="4" key="2">
    <citation type="submission" date="2015-01" db="EMBL/GenBank/DDBJ databases">
        <title>Evolutionary Origins and Diversification of the Mycorrhizal Mutualists.</title>
        <authorList>
            <consortium name="DOE Joint Genome Institute"/>
            <consortium name="Mycorrhizal Genomics Consortium"/>
            <person name="Kohler A."/>
            <person name="Kuo A."/>
            <person name="Nagy L.G."/>
            <person name="Floudas D."/>
            <person name="Copeland A."/>
            <person name="Barry K.W."/>
            <person name="Cichocki N."/>
            <person name="Veneault-Fourrey C."/>
            <person name="LaButti K."/>
            <person name="Lindquist E.A."/>
            <person name="Lipzen A."/>
            <person name="Lundell T."/>
            <person name="Morin E."/>
            <person name="Murat C."/>
            <person name="Riley R."/>
            <person name="Ohm R."/>
            <person name="Sun H."/>
            <person name="Tunlid A."/>
            <person name="Henrissat B."/>
            <person name="Grigoriev I.V."/>
            <person name="Hibbett D.S."/>
            <person name="Martin F."/>
        </authorList>
    </citation>
    <scope>NUCLEOTIDE SEQUENCE [LARGE SCALE GENOMIC DNA]</scope>
    <source>
        <strain evidence="4">441</strain>
    </source>
</reference>